<feature type="domain" description="MADF" evidence="2">
    <location>
        <begin position="14"/>
        <end position="100"/>
    </location>
</feature>
<dbReference type="Proteomes" id="UP000007110">
    <property type="component" value="Unassembled WGS sequence"/>
</dbReference>
<evidence type="ECO:0000256" key="1">
    <source>
        <dbReference type="PROSITE-ProRule" id="PRU00371"/>
    </source>
</evidence>
<dbReference type="AlphaFoldDB" id="A0A7M7PE61"/>
<dbReference type="InterPro" id="IPR039353">
    <property type="entry name" value="TF_Adf1"/>
</dbReference>
<dbReference type="KEGG" id="spu:105443915"/>
<dbReference type="PANTHER" id="PTHR12243:SF67">
    <property type="entry name" value="COREPRESSOR OF PANGOLIN, ISOFORM A-RELATED"/>
    <property type="match status" value="1"/>
</dbReference>
<reference evidence="4" key="2">
    <citation type="submission" date="2021-01" db="UniProtKB">
        <authorList>
            <consortium name="EnsemblMetazoa"/>
        </authorList>
    </citation>
    <scope>IDENTIFICATION</scope>
</reference>
<evidence type="ECO:0000259" key="3">
    <source>
        <dbReference type="PROSITE" id="PS51031"/>
    </source>
</evidence>
<dbReference type="GeneID" id="105443915"/>
<comment type="subcellular location">
    <subcellularLocation>
        <location evidence="1">Nucleus</location>
    </subcellularLocation>
</comment>
<dbReference type="OrthoDB" id="5803771at2759"/>
<dbReference type="Pfam" id="PF10545">
    <property type="entry name" value="MADF_DNA_bdg"/>
    <property type="match status" value="1"/>
</dbReference>
<keyword evidence="1" id="KW-0539">Nucleus</keyword>
<evidence type="ECO:0000313" key="5">
    <source>
        <dbReference type="Proteomes" id="UP000007110"/>
    </source>
</evidence>
<keyword evidence="5" id="KW-1185">Reference proteome</keyword>
<dbReference type="GO" id="GO:0003677">
    <property type="term" value="F:DNA binding"/>
    <property type="evidence" value="ECO:0007669"/>
    <property type="project" value="InterPro"/>
</dbReference>
<dbReference type="EnsemblMetazoa" id="XM_030994264">
    <property type="protein sequence ID" value="XP_030850124"/>
    <property type="gene ID" value="LOC105443915"/>
</dbReference>
<dbReference type="PROSITE" id="PS51029">
    <property type="entry name" value="MADF"/>
    <property type="match status" value="1"/>
</dbReference>
<dbReference type="OMA" id="RRCFMNA"/>
<reference evidence="5" key="1">
    <citation type="submission" date="2015-02" db="EMBL/GenBank/DDBJ databases">
        <title>Genome sequencing for Strongylocentrotus purpuratus.</title>
        <authorList>
            <person name="Murali S."/>
            <person name="Liu Y."/>
            <person name="Vee V."/>
            <person name="English A."/>
            <person name="Wang M."/>
            <person name="Skinner E."/>
            <person name="Han Y."/>
            <person name="Muzny D.M."/>
            <person name="Worley K.C."/>
            <person name="Gibbs R.A."/>
        </authorList>
    </citation>
    <scope>NUCLEOTIDE SEQUENCE</scope>
</reference>
<dbReference type="InterPro" id="IPR006578">
    <property type="entry name" value="MADF-dom"/>
</dbReference>
<protein>
    <recommendedName>
        <fullName evidence="6">MADF domain-containing protein</fullName>
    </recommendedName>
</protein>
<feature type="domain" description="BESS" evidence="3">
    <location>
        <begin position="203"/>
        <end position="242"/>
    </location>
</feature>
<proteinExistence type="predicted"/>
<evidence type="ECO:0008006" key="6">
    <source>
        <dbReference type="Google" id="ProtNLM"/>
    </source>
</evidence>
<dbReference type="PROSITE" id="PS51031">
    <property type="entry name" value="BESS"/>
    <property type="match status" value="1"/>
</dbReference>
<organism evidence="4 5">
    <name type="scientific">Strongylocentrotus purpuratus</name>
    <name type="common">Purple sea urchin</name>
    <dbReference type="NCBI Taxonomy" id="7668"/>
    <lineage>
        <taxon>Eukaryota</taxon>
        <taxon>Metazoa</taxon>
        <taxon>Echinodermata</taxon>
        <taxon>Eleutherozoa</taxon>
        <taxon>Echinozoa</taxon>
        <taxon>Echinoidea</taxon>
        <taxon>Euechinoidea</taxon>
        <taxon>Echinacea</taxon>
        <taxon>Camarodonta</taxon>
        <taxon>Echinidea</taxon>
        <taxon>Strongylocentrotidae</taxon>
        <taxon>Strongylocentrotus</taxon>
    </lineage>
</organism>
<dbReference type="SMART" id="SM00595">
    <property type="entry name" value="MADF"/>
    <property type="match status" value="1"/>
</dbReference>
<sequence length="250" mass="29215">MAMRMHHSWSSDIKLIAEVEKHPCLYDRNEEHFTNNDLRKDIWKEIADTVGITDIAAKQRYRHIRDSFLKRLRKSHGNGGRPLKSHRFANYLKFLLPHINISKPPLNKDEGDHHLQMSIKRRRSEQEETDDLLSAVSVMVENEGQHLAQNDDEREDGEEVDDCRIPSVSHCHPQMADRRRRTQDHNGDPTMGYFAMQGSVPQEDELDSFFKTISATVRKLTPVLQSQLRFQIMEMVYKAELGHLESDHHE</sequence>
<accession>A0A7M7PE61</accession>
<evidence type="ECO:0000313" key="4">
    <source>
        <dbReference type="EnsemblMetazoa" id="XP_030850124"/>
    </source>
</evidence>
<dbReference type="PANTHER" id="PTHR12243">
    <property type="entry name" value="MADF DOMAIN TRANSCRIPTION FACTOR"/>
    <property type="match status" value="1"/>
</dbReference>
<dbReference type="GO" id="GO:0005667">
    <property type="term" value="C:transcription regulator complex"/>
    <property type="evidence" value="ECO:0000318"/>
    <property type="project" value="GO_Central"/>
</dbReference>
<dbReference type="RefSeq" id="XP_030850124.1">
    <property type="nucleotide sequence ID" value="XM_030994264.1"/>
</dbReference>
<dbReference type="GO" id="GO:0005634">
    <property type="term" value="C:nucleus"/>
    <property type="evidence" value="ECO:0000318"/>
    <property type="project" value="GO_Central"/>
</dbReference>
<evidence type="ECO:0000259" key="2">
    <source>
        <dbReference type="PROSITE" id="PS51029"/>
    </source>
</evidence>
<dbReference type="GO" id="GO:0006357">
    <property type="term" value="P:regulation of transcription by RNA polymerase II"/>
    <property type="evidence" value="ECO:0000318"/>
    <property type="project" value="GO_Central"/>
</dbReference>
<dbReference type="InParanoid" id="A0A7M7PE61"/>
<dbReference type="InterPro" id="IPR004210">
    <property type="entry name" value="BESS_motif"/>
</dbReference>
<name>A0A7M7PE61_STRPU</name>